<evidence type="ECO:0000256" key="3">
    <source>
        <dbReference type="ARBA" id="ARBA00022650"/>
    </source>
</evidence>
<dbReference type="EMBL" id="CP104064">
    <property type="protein sequence ID" value="WAH38770.1"/>
    <property type="molecule type" value="Genomic_DNA"/>
</dbReference>
<dbReference type="InterPro" id="IPR001057">
    <property type="entry name" value="Glu/AcGlu_kinase"/>
</dbReference>
<sequence length="364" mass="39540">MTAQRIVIKVGSSSLTDEDTRISVKKMDRLVTQIAQMHRETSGQIILVSSGAIAAGIGKLGWSHAHCTMPEKQAAAAVGQEALISLYERLFAREGISIAQILLTRSDVEDRRRFVNIRNTIKTLLRHGILPIVNENDTVAVDEIRFGDNDTLASLVALTAEADKLILLTDIDGLYTANPKENPEAQHISDVWDITGEMERAAGGSGSTVGTGGMKTKITAAKIAVRAGIDVVIASSHTDNVLRRVMQDERIGTMFHASSDRPAARKSWIAFGTRARGRIGIDDGAIRALKHHGSLLVPGITKVTGDFLEGSTVEVSDADDRVLGRGIVNFSARDLKRLLARRTAGESIHDVQEIIHRNDLMIFE</sequence>
<dbReference type="CDD" id="cd21157">
    <property type="entry name" value="PUA_G5K"/>
    <property type="match status" value="1"/>
</dbReference>
<evidence type="ECO:0000313" key="11">
    <source>
        <dbReference type="Proteomes" id="UP001164803"/>
    </source>
</evidence>
<accession>A0ABY6Z7P7</accession>
<name>A0ABY6Z7P7_9BACL</name>
<evidence type="ECO:0000256" key="5">
    <source>
        <dbReference type="ARBA" id="ARBA00022741"/>
    </source>
</evidence>
<proteinExistence type="inferred from homology"/>
<comment type="catalytic activity">
    <reaction evidence="8">
        <text>L-glutamate + ATP = L-glutamyl 5-phosphate + ADP</text>
        <dbReference type="Rhea" id="RHEA:14877"/>
        <dbReference type="ChEBI" id="CHEBI:29985"/>
        <dbReference type="ChEBI" id="CHEBI:30616"/>
        <dbReference type="ChEBI" id="CHEBI:58274"/>
        <dbReference type="ChEBI" id="CHEBI:456216"/>
        <dbReference type="EC" id="2.7.2.11"/>
    </reaction>
</comment>
<feature type="binding site" evidence="8">
    <location>
        <position position="9"/>
    </location>
    <ligand>
        <name>ATP</name>
        <dbReference type="ChEBI" id="CHEBI:30616"/>
    </ligand>
</feature>
<dbReference type="PANTHER" id="PTHR43654:SF1">
    <property type="entry name" value="ISOPENTENYL PHOSPHATE KINASE"/>
    <property type="match status" value="1"/>
</dbReference>
<keyword evidence="2 8" id="KW-0028">Amino-acid biosynthesis</keyword>
<comment type="similarity">
    <text evidence="8">Belongs to the glutamate 5-kinase family.</text>
</comment>
<keyword evidence="7 8" id="KW-0067">ATP-binding</keyword>
<dbReference type="InterPro" id="IPR011529">
    <property type="entry name" value="Glu_5kinase"/>
</dbReference>
<dbReference type="HAMAP" id="MF_00456">
    <property type="entry name" value="ProB"/>
    <property type="match status" value="1"/>
</dbReference>
<dbReference type="PIRSF" id="PIRSF000729">
    <property type="entry name" value="GK"/>
    <property type="match status" value="1"/>
</dbReference>
<keyword evidence="1 8" id="KW-0963">Cytoplasm</keyword>
<dbReference type="NCBIfam" id="TIGR01027">
    <property type="entry name" value="proB"/>
    <property type="match status" value="1"/>
</dbReference>
<dbReference type="Gene3D" id="2.30.130.10">
    <property type="entry name" value="PUA domain"/>
    <property type="match status" value="1"/>
</dbReference>
<dbReference type="PROSITE" id="PS50890">
    <property type="entry name" value="PUA"/>
    <property type="match status" value="1"/>
</dbReference>
<dbReference type="GO" id="GO:0004349">
    <property type="term" value="F:glutamate 5-kinase activity"/>
    <property type="evidence" value="ECO:0007669"/>
    <property type="project" value="UniProtKB-EC"/>
</dbReference>
<evidence type="ECO:0000313" key="10">
    <source>
        <dbReference type="EMBL" id="WAH38770.1"/>
    </source>
</evidence>
<dbReference type="Pfam" id="PF01472">
    <property type="entry name" value="PUA"/>
    <property type="match status" value="1"/>
</dbReference>
<evidence type="ECO:0000256" key="2">
    <source>
        <dbReference type="ARBA" id="ARBA00022605"/>
    </source>
</evidence>
<dbReference type="InterPro" id="IPR015947">
    <property type="entry name" value="PUA-like_sf"/>
</dbReference>
<keyword evidence="6 8" id="KW-0418">Kinase</keyword>
<keyword evidence="4 8" id="KW-0808">Transferase</keyword>
<dbReference type="SUPFAM" id="SSF88697">
    <property type="entry name" value="PUA domain-like"/>
    <property type="match status" value="1"/>
</dbReference>
<feature type="binding site" evidence="8">
    <location>
        <position position="149"/>
    </location>
    <ligand>
        <name>substrate</name>
    </ligand>
</feature>
<keyword evidence="3 8" id="KW-0641">Proline biosynthesis</keyword>
<comment type="function">
    <text evidence="8">Catalyzes the transfer of a phosphate group to glutamate to form L-glutamate 5-phosphate.</text>
</comment>
<dbReference type="InterPro" id="IPR041739">
    <property type="entry name" value="G5K_ProB"/>
</dbReference>
<keyword evidence="11" id="KW-1185">Reference proteome</keyword>
<comment type="subcellular location">
    <subcellularLocation>
        <location evidence="8">Cytoplasm</location>
    </subcellularLocation>
</comment>
<dbReference type="RefSeq" id="WP_268046361.1">
    <property type="nucleotide sequence ID" value="NZ_CP104064.1"/>
</dbReference>
<comment type="pathway">
    <text evidence="8">Amino-acid biosynthesis; L-proline biosynthesis; L-glutamate 5-semialdehyde from L-glutamate: step 1/2.</text>
</comment>
<evidence type="ECO:0000256" key="4">
    <source>
        <dbReference type="ARBA" id="ARBA00022679"/>
    </source>
</evidence>
<protein>
    <recommendedName>
        <fullName evidence="8">Glutamate 5-kinase</fullName>
        <ecNumber evidence="8">2.7.2.11</ecNumber>
    </recommendedName>
    <alternativeName>
        <fullName evidence="8">Gamma-glutamyl kinase</fullName>
        <shortName evidence="8">GK</shortName>
    </alternativeName>
</protein>
<dbReference type="PANTHER" id="PTHR43654">
    <property type="entry name" value="GLUTAMATE 5-KINASE"/>
    <property type="match status" value="1"/>
</dbReference>
<dbReference type="InterPro" id="IPR036393">
    <property type="entry name" value="AceGlu_kinase-like_sf"/>
</dbReference>
<organism evidence="10 11">
    <name type="scientific">Alicyclobacillus dauci</name>
    <dbReference type="NCBI Taxonomy" id="1475485"/>
    <lineage>
        <taxon>Bacteria</taxon>
        <taxon>Bacillati</taxon>
        <taxon>Bacillota</taxon>
        <taxon>Bacilli</taxon>
        <taxon>Bacillales</taxon>
        <taxon>Alicyclobacillaceae</taxon>
        <taxon>Alicyclobacillus</taxon>
    </lineage>
</organism>
<feature type="binding site" evidence="8">
    <location>
        <begin position="169"/>
        <end position="170"/>
    </location>
    <ligand>
        <name>ATP</name>
        <dbReference type="ChEBI" id="CHEBI:30616"/>
    </ligand>
</feature>
<evidence type="ECO:0000259" key="9">
    <source>
        <dbReference type="SMART" id="SM00359"/>
    </source>
</evidence>
<feature type="domain" description="PUA" evidence="9">
    <location>
        <begin position="277"/>
        <end position="352"/>
    </location>
</feature>
<dbReference type="InterPro" id="IPR004521">
    <property type="entry name" value="Uncharacterised_CHP00451"/>
</dbReference>
<dbReference type="InterPro" id="IPR036974">
    <property type="entry name" value="PUA_sf"/>
</dbReference>
<gene>
    <name evidence="8 10" type="primary">proB</name>
    <name evidence="10" type="ORF">NZD86_09965</name>
</gene>
<dbReference type="SUPFAM" id="SSF53633">
    <property type="entry name" value="Carbamate kinase-like"/>
    <property type="match status" value="1"/>
</dbReference>
<dbReference type="InterPro" id="IPR005715">
    <property type="entry name" value="Glu_5kinase/COase_Synthase"/>
</dbReference>
<reference evidence="10" key="1">
    <citation type="submission" date="2022-08" db="EMBL/GenBank/DDBJ databases">
        <title>Alicyclobacillus dauci DSM2870, complete genome.</title>
        <authorList>
            <person name="Wang Q."/>
            <person name="Cai R."/>
            <person name="Wang Z."/>
        </authorList>
    </citation>
    <scope>NUCLEOTIDE SEQUENCE</scope>
    <source>
        <strain evidence="10">DSM 28700</strain>
    </source>
</reference>
<dbReference type="Proteomes" id="UP001164803">
    <property type="component" value="Chromosome"/>
</dbReference>
<dbReference type="InterPro" id="IPR002478">
    <property type="entry name" value="PUA"/>
</dbReference>
<dbReference type="PROSITE" id="PS00902">
    <property type="entry name" value="GLUTAMATE_5_KINASE"/>
    <property type="match status" value="1"/>
</dbReference>
<feature type="binding site" evidence="8">
    <location>
        <position position="50"/>
    </location>
    <ligand>
        <name>substrate</name>
    </ligand>
</feature>
<evidence type="ECO:0000256" key="1">
    <source>
        <dbReference type="ARBA" id="ARBA00022490"/>
    </source>
</evidence>
<dbReference type="CDD" id="cd04242">
    <property type="entry name" value="AAK_G5K_ProB"/>
    <property type="match status" value="1"/>
</dbReference>
<evidence type="ECO:0000256" key="7">
    <source>
        <dbReference type="ARBA" id="ARBA00022840"/>
    </source>
</evidence>
<keyword evidence="5 8" id="KW-0547">Nucleotide-binding</keyword>
<feature type="binding site" evidence="8">
    <location>
        <position position="137"/>
    </location>
    <ligand>
        <name>substrate</name>
    </ligand>
</feature>
<evidence type="ECO:0000256" key="8">
    <source>
        <dbReference type="HAMAP-Rule" id="MF_00456"/>
    </source>
</evidence>
<feature type="binding site" evidence="8">
    <location>
        <begin position="211"/>
        <end position="217"/>
    </location>
    <ligand>
        <name>ATP</name>
        <dbReference type="ChEBI" id="CHEBI:30616"/>
    </ligand>
</feature>
<dbReference type="Pfam" id="PF00696">
    <property type="entry name" value="AA_kinase"/>
    <property type="match status" value="1"/>
</dbReference>
<dbReference type="PRINTS" id="PR00474">
    <property type="entry name" value="GLU5KINASE"/>
</dbReference>
<dbReference type="InterPro" id="IPR001048">
    <property type="entry name" value="Asp/Glu/Uridylate_kinase"/>
</dbReference>
<dbReference type="NCBIfam" id="TIGR00451">
    <property type="entry name" value="unchar_dom_2"/>
    <property type="match status" value="1"/>
</dbReference>
<dbReference type="EC" id="2.7.2.11" evidence="8"/>
<dbReference type="Gene3D" id="3.40.1160.10">
    <property type="entry name" value="Acetylglutamate kinase-like"/>
    <property type="match status" value="2"/>
</dbReference>
<dbReference type="SMART" id="SM00359">
    <property type="entry name" value="PUA"/>
    <property type="match status" value="1"/>
</dbReference>
<dbReference type="InterPro" id="IPR019797">
    <property type="entry name" value="Glutamate_5-kinase_CS"/>
</dbReference>
<evidence type="ECO:0000256" key="6">
    <source>
        <dbReference type="ARBA" id="ARBA00022777"/>
    </source>
</evidence>